<accession>A0ABU3TRP7</accession>
<protein>
    <submittedName>
        <fullName evidence="2">Uncharacterized protein</fullName>
    </submittedName>
</protein>
<dbReference type="Proteomes" id="UP001249959">
    <property type="component" value="Unassembled WGS sequence"/>
</dbReference>
<feature type="chain" id="PRO_5045253566" evidence="1">
    <location>
        <begin position="19"/>
        <end position="267"/>
    </location>
</feature>
<proteinExistence type="predicted"/>
<gene>
    <name evidence="2" type="ORF">PQG45_05790</name>
</gene>
<feature type="signal peptide" evidence="1">
    <location>
        <begin position="1"/>
        <end position="18"/>
    </location>
</feature>
<organism evidence="2 3">
    <name type="scientific">Aquirufa regiilacus</name>
    <dbReference type="NCBI Taxonomy" id="3024868"/>
    <lineage>
        <taxon>Bacteria</taxon>
        <taxon>Pseudomonadati</taxon>
        <taxon>Bacteroidota</taxon>
        <taxon>Cytophagia</taxon>
        <taxon>Cytophagales</taxon>
        <taxon>Flectobacillaceae</taxon>
        <taxon>Aquirufa</taxon>
    </lineage>
</organism>
<dbReference type="EMBL" id="JAVNWW010000001">
    <property type="protein sequence ID" value="MDU0808546.1"/>
    <property type="molecule type" value="Genomic_DNA"/>
</dbReference>
<name>A0ABU3TRP7_9BACT</name>
<reference evidence="2 3" key="1">
    <citation type="submission" date="2023-09" db="EMBL/GenBank/DDBJ databases">
        <title>Aquirufa genomes.</title>
        <authorList>
            <person name="Pitt A."/>
        </authorList>
    </citation>
    <scope>NUCLEOTIDE SEQUENCE [LARGE SCALE GENOMIC DNA]</scope>
    <source>
        <strain evidence="2 3">LEOWEIH-7C</strain>
    </source>
</reference>
<dbReference type="RefSeq" id="WP_315577464.1">
    <property type="nucleotide sequence ID" value="NZ_JARDXH010000008.1"/>
</dbReference>
<evidence type="ECO:0000313" key="2">
    <source>
        <dbReference type="EMBL" id="MDU0808546.1"/>
    </source>
</evidence>
<evidence type="ECO:0000313" key="3">
    <source>
        <dbReference type="Proteomes" id="UP001249959"/>
    </source>
</evidence>
<evidence type="ECO:0000256" key="1">
    <source>
        <dbReference type="SAM" id="SignalP"/>
    </source>
</evidence>
<sequence length="267" mass="29693">MRYCIFISCLIISLSSWAQRKSTSAESTLQIPSKQSPTKKANLPSEKLSSTWAIGISTSTNSGIIGGLSLRKYWLNDEKSQSFAQLDADIIKDYREFTSPYSYNGRSYIEGKLNQLIVIRPAYGRRWTLLQKSAEGGPALKGVLSTGPSIGLQKPYYVDISYTNSATSQAYTLAVPYAKTLDDTYPKAFIIGDASFLKGFDALTPIPGWHVKTGLNLELESFKHNHLSIELGFCLDYFTKPIEMLNQTEGRGVYTTGYLTLFFGKSH</sequence>
<keyword evidence="1" id="KW-0732">Signal</keyword>
<comment type="caution">
    <text evidence="2">The sequence shown here is derived from an EMBL/GenBank/DDBJ whole genome shotgun (WGS) entry which is preliminary data.</text>
</comment>
<keyword evidence="3" id="KW-1185">Reference proteome</keyword>